<organism evidence="3 4">
    <name type="scientific">Helianthus annuus</name>
    <name type="common">Common sunflower</name>
    <dbReference type="NCBI Taxonomy" id="4232"/>
    <lineage>
        <taxon>Eukaryota</taxon>
        <taxon>Viridiplantae</taxon>
        <taxon>Streptophyta</taxon>
        <taxon>Embryophyta</taxon>
        <taxon>Tracheophyta</taxon>
        <taxon>Spermatophyta</taxon>
        <taxon>Magnoliopsida</taxon>
        <taxon>eudicotyledons</taxon>
        <taxon>Gunneridae</taxon>
        <taxon>Pentapetalae</taxon>
        <taxon>asterids</taxon>
        <taxon>campanulids</taxon>
        <taxon>Asterales</taxon>
        <taxon>Asteraceae</taxon>
        <taxon>Asteroideae</taxon>
        <taxon>Heliantheae alliance</taxon>
        <taxon>Heliantheae</taxon>
        <taxon>Helianthus</taxon>
    </lineage>
</organism>
<evidence type="ECO:0000256" key="2">
    <source>
        <dbReference type="SAM" id="SignalP"/>
    </source>
</evidence>
<reference evidence="4" key="1">
    <citation type="journal article" date="2017" name="Nature">
        <title>The sunflower genome provides insights into oil metabolism, flowering and Asterid evolution.</title>
        <authorList>
            <person name="Badouin H."/>
            <person name="Gouzy J."/>
            <person name="Grassa C.J."/>
            <person name="Murat F."/>
            <person name="Staton S.E."/>
            <person name="Cottret L."/>
            <person name="Lelandais-Briere C."/>
            <person name="Owens G.L."/>
            <person name="Carrere S."/>
            <person name="Mayjonade B."/>
            <person name="Legrand L."/>
            <person name="Gill N."/>
            <person name="Kane N.C."/>
            <person name="Bowers J.E."/>
            <person name="Hubner S."/>
            <person name="Bellec A."/>
            <person name="Berard A."/>
            <person name="Berges H."/>
            <person name="Blanchet N."/>
            <person name="Boniface M.C."/>
            <person name="Brunel D."/>
            <person name="Catrice O."/>
            <person name="Chaidir N."/>
            <person name="Claudel C."/>
            <person name="Donnadieu C."/>
            <person name="Faraut T."/>
            <person name="Fievet G."/>
            <person name="Helmstetter N."/>
            <person name="King M."/>
            <person name="Knapp S.J."/>
            <person name="Lai Z."/>
            <person name="Le Paslier M.C."/>
            <person name="Lippi Y."/>
            <person name="Lorenzon L."/>
            <person name="Mandel J.R."/>
            <person name="Marage G."/>
            <person name="Marchand G."/>
            <person name="Marquand E."/>
            <person name="Bret-Mestries E."/>
            <person name="Morien E."/>
            <person name="Nambeesan S."/>
            <person name="Nguyen T."/>
            <person name="Pegot-Espagnet P."/>
            <person name="Pouilly N."/>
            <person name="Raftis F."/>
            <person name="Sallet E."/>
            <person name="Schiex T."/>
            <person name="Thomas J."/>
            <person name="Vandecasteele C."/>
            <person name="Vares D."/>
            <person name="Vear F."/>
            <person name="Vautrin S."/>
            <person name="Crespi M."/>
            <person name="Mangin B."/>
            <person name="Burke J.M."/>
            <person name="Salse J."/>
            <person name="Munos S."/>
            <person name="Vincourt P."/>
            <person name="Rieseberg L.H."/>
            <person name="Langlade N.B."/>
        </authorList>
    </citation>
    <scope>NUCLEOTIDE SEQUENCE [LARGE SCALE GENOMIC DNA]</scope>
    <source>
        <strain evidence="4">cv. SF193</strain>
    </source>
</reference>
<feature type="compositionally biased region" description="Basic residues" evidence="1">
    <location>
        <begin position="52"/>
        <end position="70"/>
    </location>
</feature>
<feature type="region of interest" description="Disordered" evidence="1">
    <location>
        <begin position="38"/>
        <end position="81"/>
    </location>
</feature>
<dbReference type="InParanoid" id="A0A251VNF2"/>
<feature type="signal peptide" evidence="2">
    <location>
        <begin position="1"/>
        <end position="17"/>
    </location>
</feature>
<evidence type="ECO:0000313" key="4">
    <source>
        <dbReference type="Proteomes" id="UP000215914"/>
    </source>
</evidence>
<sequence length="117" mass="13747">MFRNLIIFLRCIYIASAISTSLTPYKYRHPPNLFEHHTHKHSLTAASPPPVRRLKPVGARRRRRSCRRKQPPSPEIPSASCRPFCSVNRSCSFSWILFQSYSYVTYKKAQRNQCEYT</sequence>
<dbReference type="AlphaFoldDB" id="A0A251VNF2"/>
<proteinExistence type="predicted"/>
<protein>
    <recommendedName>
        <fullName evidence="5">Secreted protein</fullName>
    </recommendedName>
</protein>
<accession>A0A251VNF2</accession>
<dbReference type="EMBL" id="CM007890">
    <property type="protein sequence ID" value="OTG37100.1"/>
    <property type="molecule type" value="Genomic_DNA"/>
</dbReference>
<keyword evidence="4" id="KW-1185">Reference proteome</keyword>
<evidence type="ECO:0000313" key="3">
    <source>
        <dbReference type="EMBL" id="OTG37100.1"/>
    </source>
</evidence>
<evidence type="ECO:0008006" key="5">
    <source>
        <dbReference type="Google" id="ProtNLM"/>
    </source>
</evidence>
<name>A0A251VNF2_HELAN</name>
<feature type="chain" id="PRO_5013191165" description="Secreted protein" evidence="2">
    <location>
        <begin position="18"/>
        <end position="117"/>
    </location>
</feature>
<keyword evidence="2" id="KW-0732">Signal</keyword>
<dbReference type="Proteomes" id="UP000215914">
    <property type="component" value="Chromosome 1"/>
</dbReference>
<evidence type="ECO:0000256" key="1">
    <source>
        <dbReference type="SAM" id="MobiDB-lite"/>
    </source>
</evidence>
<gene>
    <name evidence="3" type="ORF">HannXRQ_Chr01g0015141</name>
</gene>